<evidence type="ECO:0000259" key="2">
    <source>
        <dbReference type="Pfam" id="PF24764"/>
    </source>
</evidence>
<dbReference type="Pfam" id="PF24764">
    <property type="entry name" value="rva_4"/>
    <property type="match status" value="1"/>
</dbReference>
<dbReference type="InterPro" id="IPR058913">
    <property type="entry name" value="Integrase_dom_put"/>
</dbReference>
<organism evidence="3 4">
    <name type="scientific">Favolaschia claudopus</name>
    <dbReference type="NCBI Taxonomy" id="2862362"/>
    <lineage>
        <taxon>Eukaryota</taxon>
        <taxon>Fungi</taxon>
        <taxon>Dikarya</taxon>
        <taxon>Basidiomycota</taxon>
        <taxon>Agaricomycotina</taxon>
        <taxon>Agaricomycetes</taxon>
        <taxon>Agaricomycetidae</taxon>
        <taxon>Agaricales</taxon>
        <taxon>Marasmiineae</taxon>
        <taxon>Mycenaceae</taxon>
        <taxon>Favolaschia</taxon>
    </lineage>
</organism>
<dbReference type="PANTHER" id="PTHR46177">
    <property type="entry name" value="INTEGRASE CATALYTIC DOMAIN-CONTAINING PROTEIN"/>
    <property type="match status" value="1"/>
</dbReference>
<name>A0AAW0ARN7_9AGAR</name>
<reference evidence="3 4" key="1">
    <citation type="journal article" date="2024" name="J Genomics">
        <title>Draft genome sequencing and assembly of Favolaschia claudopus CIRM-BRFM 2984 isolated from oak limbs.</title>
        <authorList>
            <person name="Navarro D."/>
            <person name="Drula E."/>
            <person name="Chaduli D."/>
            <person name="Cazenave R."/>
            <person name="Ahrendt S."/>
            <person name="Wang J."/>
            <person name="Lipzen A."/>
            <person name="Daum C."/>
            <person name="Barry K."/>
            <person name="Grigoriev I.V."/>
            <person name="Favel A."/>
            <person name="Rosso M.N."/>
            <person name="Martin F."/>
        </authorList>
    </citation>
    <scope>NUCLEOTIDE SEQUENCE [LARGE SCALE GENOMIC DNA]</scope>
    <source>
        <strain evidence="3 4">CIRM-BRFM 2984</strain>
    </source>
</reference>
<dbReference type="AlphaFoldDB" id="A0AAW0ARN7"/>
<evidence type="ECO:0000256" key="1">
    <source>
        <dbReference type="SAM" id="MobiDB-lite"/>
    </source>
</evidence>
<accession>A0AAW0ARN7</accession>
<feature type="compositionally biased region" description="Acidic residues" evidence="1">
    <location>
        <begin position="14"/>
        <end position="27"/>
    </location>
</feature>
<evidence type="ECO:0000313" key="4">
    <source>
        <dbReference type="Proteomes" id="UP001362999"/>
    </source>
</evidence>
<protein>
    <recommendedName>
        <fullName evidence="2">Integrase core domain-containing protein</fullName>
    </recommendedName>
</protein>
<comment type="caution">
    <text evidence="3">The sequence shown here is derived from an EMBL/GenBank/DDBJ whole genome shotgun (WGS) entry which is preliminary data.</text>
</comment>
<sequence>MSSRPRKKRKTPDNDSDEEDIDGSDDDNTQRSGKRNARNPTGRNQHARVPPLEDIADQIRKYHAENPTFKYQDYMAAFMKDHGIKIGFAQLHAQKICDIGLSTSSRGNRMPKDEQTQLVLDELSKDPLQTRGPRVVKEALNLAGHKIGRNTISDIMHDFQEEGFLKRHPRSKKKTIFRTPLTSVGPHEEWSVDGHDKLNVAGFGVYGIRDKWGGTYLHYRVLPSNRYADVVGVVYLECAKKYGGVPIQGSSDHGSEVCDAHAVQVTLRNEYSDYDPVLIPAWEFLSSTRNITIESGWRPLFYTWGVNVLEFYQSGLNDGFFEPGNVIHEQTSNWIWFPAVQRSLDEFCHQQQNNHRIRKQPAKLLPSGGTPNEFVANPTAYGGEDCLVEVPKPVLDRLLEEARETAQEHMRFVDDDFDVLAQDAYKALGEPEITLQNAWVVFRDMIAQLDQM</sequence>
<dbReference type="Proteomes" id="UP001362999">
    <property type="component" value="Unassembled WGS sequence"/>
</dbReference>
<feature type="region of interest" description="Disordered" evidence="1">
    <location>
        <begin position="1"/>
        <end position="53"/>
    </location>
</feature>
<keyword evidence="4" id="KW-1185">Reference proteome</keyword>
<feature type="compositionally biased region" description="Basic residues" evidence="1">
    <location>
        <begin position="1"/>
        <end position="10"/>
    </location>
</feature>
<gene>
    <name evidence="3" type="ORF">R3P38DRAFT_2543410</name>
</gene>
<dbReference type="EMBL" id="JAWWNJ010000053">
    <property type="protein sequence ID" value="KAK7015640.1"/>
    <property type="molecule type" value="Genomic_DNA"/>
</dbReference>
<feature type="domain" description="Integrase core" evidence="2">
    <location>
        <begin position="185"/>
        <end position="360"/>
    </location>
</feature>
<proteinExistence type="predicted"/>
<evidence type="ECO:0000313" key="3">
    <source>
        <dbReference type="EMBL" id="KAK7015640.1"/>
    </source>
</evidence>
<dbReference type="PANTHER" id="PTHR46177:SF1">
    <property type="entry name" value="INTEGRASE CATALYTIC DOMAIN-CONTAINING PROTEIN"/>
    <property type="match status" value="1"/>
</dbReference>